<dbReference type="Proteomes" id="UP000321419">
    <property type="component" value="Unassembled WGS sequence"/>
</dbReference>
<accession>A0A510XRK4</accession>
<comment type="caution">
    <text evidence="1">The sequence shown here is derived from an EMBL/GenBank/DDBJ whole genome shotgun (WGS) entry which is preliminary data.</text>
</comment>
<dbReference type="AlphaFoldDB" id="A0A510XRK4"/>
<evidence type="ECO:0000313" key="1">
    <source>
        <dbReference type="EMBL" id="GEK53261.1"/>
    </source>
</evidence>
<organism evidence="1 2">
    <name type="scientific">Pseudoalteromonas espejiana</name>
    <dbReference type="NCBI Taxonomy" id="28107"/>
    <lineage>
        <taxon>Bacteria</taxon>
        <taxon>Pseudomonadati</taxon>
        <taxon>Pseudomonadota</taxon>
        <taxon>Gammaproteobacteria</taxon>
        <taxon>Alteromonadales</taxon>
        <taxon>Pseudoalteromonadaceae</taxon>
        <taxon>Pseudoalteromonas</taxon>
    </lineage>
</organism>
<proteinExistence type="predicted"/>
<gene>
    <name evidence="1" type="ORF">PES01_01060</name>
</gene>
<sequence length="65" mass="7631">MSARRIQNTLLHILFHCFINAVYHTNSARFFNRLDTQPIELNRAKSAIYFPQAVMSLMGWLFNSN</sequence>
<reference evidence="1 2" key="1">
    <citation type="submission" date="2019-07" db="EMBL/GenBank/DDBJ databases">
        <title>Whole genome shotgun sequence of Pseudoalteromonas espejiana NBRC 102222.</title>
        <authorList>
            <person name="Hosoyama A."/>
            <person name="Uohara A."/>
            <person name="Ohji S."/>
            <person name="Ichikawa N."/>
        </authorList>
    </citation>
    <scope>NUCLEOTIDE SEQUENCE [LARGE SCALE GENOMIC DNA]</scope>
    <source>
        <strain evidence="1 2">NBRC 102222</strain>
    </source>
</reference>
<keyword evidence="2" id="KW-1185">Reference proteome</keyword>
<dbReference type="EMBL" id="BJUM01000001">
    <property type="protein sequence ID" value="GEK53261.1"/>
    <property type="molecule type" value="Genomic_DNA"/>
</dbReference>
<evidence type="ECO:0000313" key="2">
    <source>
        <dbReference type="Proteomes" id="UP000321419"/>
    </source>
</evidence>
<protein>
    <submittedName>
        <fullName evidence="1">Uncharacterized protein</fullName>
    </submittedName>
</protein>
<name>A0A510XRK4_9GAMM</name>